<evidence type="ECO:0000256" key="5">
    <source>
        <dbReference type="ARBA" id="ARBA00022801"/>
    </source>
</evidence>
<comment type="similarity">
    <text evidence="2 8">Belongs to the ComB family.</text>
</comment>
<evidence type="ECO:0000256" key="7">
    <source>
        <dbReference type="ARBA" id="ARBA00033711"/>
    </source>
</evidence>
<dbReference type="Pfam" id="PF04029">
    <property type="entry name" value="2-ph_phosp"/>
    <property type="match status" value="1"/>
</dbReference>
<evidence type="ECO:0000313" key="9">
    <source>
        <dbReference type="EMBL" id="PZD93724.1"/>
    </source>
</evidence>
<dbReference type="AlphaFoldDB" id="A0A2W1LGY7"/>
<dbReference type="Gene3D" id="3.90.1560.10">
    <property type="entry name" value="ComB-like"/>
    <property type="match status" value="1"/>
</dbReference>
<dbReference type="GO" id="GO:0050532">
    <property type="term" value="F:2-phosphosulfolactate phosphatase activity"/>
    <property type="evidence" value="ECO:0007669"/>
    <property type="project" value="UniProtKB-UniRule"/>
</dbReference>
<protein>
    <recommendedName>
        <fullName evidence="4 8">Probable 2-phosphosulfolactate phosphatase</fullName>
        <ecNumber evidence="3 8">3.1.3.71</ecNumber>
    </recommendedName>
</protein>
<keyword evidence="5 8" id="KW-0378">Hydrolase</keyword>
<organism evidence="9 10">
    <name type="scientific">Paenibacillus sambharensis</name>
    <dbReference type="NCBI Taxonomy" id="1803190"/>
    <lineage>
        <taxon>Bacteria</taxon>
        <taxon>Bacillati</taxon>
        <taxon>Bacillota</taxon>
        <taxon>Bacilli</taxon>
        <taxon>Bacillales</taxon>
        <taxon>Paenibacillaceae</taxon>
        <taxon>Paenibacillus</taxon>
    </lineage>
</organism>
<sequence>MRIQVIPNTGEARTDQFLHKTTVVIDVLRATSTIVTALAEGASGVLPVETVMEAKTLHRQGDLLGGERFCRKIAGFDLGNSPCDYQSGAVYGRRVLLTTTNGTRAIHKAGRSDHVLAGSLLNAEACAAAAALLRRDIVMFCAGTHDEFAFEDGLCAGLLIDRLLRITGEETETDDLGLAMLGFYRSNADSIPEALLRSASGRRLTKLGYAQDVTFCSQIDLFDAVPRLSGDTMTIV</sequence>
<evidence type="ECO:0000256" key="3">
    <source>
        <dbReference type="ARBA" id="ARBA00012953"/>
    </source>
</evidence>
<dbReference type="GO" id="GO:0050545">
    <property type="term" value="F:sulfopyruvate decarboxylase activity"/>
    <property type="evidence" value="ECO:0007669"/>
    <property type="project" value="TreeGrafter"/>
</dbReference>
<evidence type="ECO:0000313" key="10">
    <source>
        <dbReference type="Proteomes" id="UP000249522"/>
    </source>
</evidence>
<dbReference type="EMBL" id="QKRB01000057">
    <property type="protein sequence ID" value="PZD93724.1"/>
    <property type="molecule type" value="Genomic_DNA"/>
</dbReference>
<evidence type="ECO:0000256" key="1">
    <source>
        <dbReference type="ARBA" id="ARBA00001946"/>
    </source>
</evidence>
<dbReference type="SUPFAM" id="SSF142823">
    <property type="entry name" value="ComB-like"/>
    <property type="match status" value="1"/>
</dbReference>
<dbReference type="Proteomes" id="UP000249522">
    <property type="component" value="Unassembled WGS sequence"/>
</dbReference>
<gene>
    <name evidence="8" type="primary">comB</name>
    <name evidence="9" type="ORF">DNH61_22625</name>
</gene>
<dbReference type="OrthoDB" id="4913at2"/>
<keyword evidence="6 8" id="KW-0460">Magnesium</keyword>
<dbReference type="InterPro" id="IPR005238">
    <property type="entry name" value="ComB-like"/>
</dbReference>
<comment type="catalytic activity">
    <reaction evidence="7 8">
        <text>(2R)-O-phospho-3-sulfolactate + H2O = (2R)-3-sulfolactate + phosphate</text>
        <dbReference type="Rhea" id="RHEA:23416"/>
        <dbReference type="ChEBI" id="CHEBI:15377"/>
        <dbReference type="ChEBI" id="CHEBI:15597"/>
        <dbReference type="ChEBI" id="CHEBI:43474"/>
        <dbReference type="ChEBI" id="CHEBI:58738"/>
        <dbReference type="EC" id="3.1.3.71"/>
    </reaction>
</comment>
<evidence type="ECO:0000256" key="2">
    <source>
        <dbReference type="ARBA" id="ARBA00009997"/>
    </source>
</evidence>
<dbReference type="FunFam" id="3.90.1560.10:FF:000001">
    <property type="entry name" value="Probable 2-phosphosulfolactate phosphatase"/>
    <property type="match status" value="1"/>
</dbReference>
<name>A0A2W1LGY7_9BACL</name>
<evidence type="ECO:0000256" key="8">
    <source>
        <dbReference type="HAMAP-Rule" id="MF_00490"/>
    </source>
</evidence>
<keyword evidence="10" id="KW-1185">Reference proteome</keyword>
<dbReference type="HAMAP" id="MF_00490">
    <property type="entry name" value="ComB"/>
    <property type="match status" value="1"/>
</dbReference>
<evidence type="ECO:0000256" key="6">
    <source>
        <dbReference type="ARBA" id="ARBA00022842"/>
    </source>
</evidence>
<dbReference type="GO" id="GO:0000287">
    <property type="term" value="F:magnesium ion binding"/>
    <property type="evidence" value="ECO:0007669"/>
    <property type="project" value="UniProtKB-UniRule"/>
</dbReference>
<dbReference type="InterPro" id="IPR036702">
    <property type="entry name" value="ComB-like_sf"/>
</dbReference>
<dbReference type="PANTHER" id="PTHR37311:SF1">
    <property type="entry name" value="2-PHOSPHOSULFOLACTATE PHOSPHATASE-RELATED"/>
    <property type="match status" value="1"/>
</dbReference>
<comment type="caution">
    <text evidence="9">The sequence shown here is derived from an EMBL/GenBank/DDBJ whole genome shotgun (WGS) entry which is preliminary data.</text>
</comment>
<accession>A0A2W1LGY7</accession>
<dbReference type="EC" id="3.1.3.71" evidence="3 8"/>
<evidence type="ECO:0000256" key="4">
    <source>
        <dbReference type="ARBA" id="ARBA00021948"/>
    </source>
</evidence>
<reference evidence="9 10" key="1">
    <citation type="submission" date="2018-06" db="EMBL/GenBank/DDBJ databases">
        <title>Paenibacillus imtechensis sp. nov.</title>
        <authorList>
            <person name="Pinnaka A.K."/>
            <person name="Singh H."/>
            <person name="Kaur M."/>
        </authorList>
    </citation>
    <scope>NUCLEOTIDE SEQUENCE [LARGE SCALE GENOMIC DNA]</scope>
    <source>
        <strain evidence="9 10">SMB1</strain>
    </source>
</reference>
<proteinExistence type="inferred from homology"/>
<comment type="cofactor">
    <cofactor evidence="1 8">
        <name>Mg(2+)</name>
        <dbReference type="ChEBI" id="CHEBI:18420"/>
    </cofactor>
</comment>
<dbReference type="PANTHER" id="PTHR37311">
    <property type="entry name" value="2-PHOSPHOSULFOLACTATE PHOSPHATASE-RELATED"/>
    <property type="match status" value="1"/>
</dbReference>